<keyword evidence="3" id="KW-1185">Reference proteome</keyword>
<evidence type="ECO:0000256" key="1">
    <source>
        <dbReference type="SAM" id="Phobius"/>
    </source>
</evidence>
<dbReference type="EMBL" id="JXJN01002650">
    <property type="status" value="NOT_ANNOTATED_CDS"/>
    <property type="molecule type" value="Genomic_DNA"/>
</dbReference>
<organism evidence="2 3">
    <name type="scientific">Glossina palpalis gambiensis</name>
    <dbReference type="NCBI Taxonomy" id="67801"/>
    <lineage>
        <taxon>Eukaryota</taxon>
        <taxon>Metazoa</taxon>
        <taxon>Ecdysozoa</taxon>
        <taxon>Arthropoda</taxon>
        <taxon>Hexapoda</taxon>
        <taxon>Insecta</taxon>
        <taxon>Pterygota</taxon>
        <taxon>Neoptera</taxon>
        <taxon>Endopterygota</taxon>
        <taxon>Diptera</taxon>
        <taxon>Brachycera</taxon>
        <taxon>Muscomorpha</taxon>
        <taxon>Hippoboscoidea</taxon>
        <taxon>Glossinidae</taxon>
        <taxon>Glossina</taxon>
    </lineage>
</organism>
<dbReference type="EnsemblMetazoa" id="GPPI006519-RA">
    <property type="protein sequence ID" value="GPPI006519-PA"/>
    <property type="gene ID" value="GPPI006519"/>
</dbReference>
<name>A0A1B0AS20_9MUSC</name>
<reference evidence="2" key="2">
    <citation type="submission" date="2020-05" db="UniProtKB">
        <authorList>
            <consortium name="EnsemblMetazoa"/>
        </authorList>
    </citation>
    <scope>IDENTIFICATION</scope>
    <source>
        <strain evidence="2">IAEA</strain>
    </source>
</reference>
<feature type="transmembrane region" description="Helical" evidence="1">
    <location>
        <begin position="130"/>
        <end position="151"/>
    </location>
</feature>
<dbReference type="AlphaFoldDB" id="A0A1B0AS20"/>
<keyword evidence="1" id="KW-1133">Transmembrane helix</keyword>
<dbReference type="VEuPathDB" id="VectorBase:GPPI006519"/>
<evidence type="ECO:0000313" key="3">
    <source>
        <dbReference type="Proteomes" id="UP000092460"/>
    </source>
</evidence>
<accession>A0A1B0AS20</accession>
<proteinExistence type="predicted"/>
<keyword evidence="1" id="KW-0812">Transmembrane</keyword>
<reference evidence="3" key="1">
    <citation type="submission" date="2015-01" db="EMBL/GenBank/DDBJ databases">
        <authorList>
            <person name="Aksoy S."/>
            <person name="Warren W."/>
            <person name="Wilson R.K."/>
        </authorList>
    </citation>
    <scope>NUCLEOTIDE SEQUENCE [LARGE SCALE GENOMIC DNA]</scope>
    <source>
        <strain evidence="3">IAEA</strain>
    </source>
</reference>
<evidence type="ECO:0000313" key="2">
    <source>
        <dbReference type="EnsemblMetazoa" id="GPPI006519-PA"/>
    </source>
</evidence>
<sequence>MMAATNVKLCVGYKTKPAIVSLLDCPYDNCADFPSDFYKTAFHKGMPKKKVTNKTIAPKINFGQAKRANEKIPPKKSIFIFPFSSDTTQNNANYSTKSKLGLDIRISSFKFNFSYIPSKLSFKLTVLERFFNGILHLIVVLATVCGNFVILNDICNLSMEVLLEIPDKEKLILTPPPMKLNNIQAADDMEIANLFVDIFLSVYVHNNATNANLNRKNRYACNDNINYNLLDTYTVNRNMLLVVDKFKAVFKGVPSCVPSNCAVHLSERLTNLCNFSIIPEYFAFEWKNSIIISLFNNGRQTKTSK</sequence>
<dbReference type="Proteomes" id="UP000092460">
    <property type="component" value="Unassembled WGS sequence"/>
</dbReference>
<protein>
    <submittedName>
        <fullName evidence="2">Uncharacterized protein</fullName>
    </submittedName>
</protein>
<keyword evidence="1" id="KW-0472">Membrane</keyword>